<reference evidence="5" key="1">
    <citation type="journal article" date="2013" name="Nat. Genet.">
        <title>The Capsella rubella genome and the genomic consequences of rapid mating system evolution.</title>
        <authorList>
            <person name="Slotte T."/>
            <person name="Hazzouri K.M."/>
            <person name="Agren J.A."/>
            <person name="Koenig D."/>
            <person name="Maumus F."/>
            <person name="Guo Y.L."/>
            <person name="Steige K."/>
            <person name="Platts A.E."/>
            <person name="Escobar J.S."/>
            <person name="Newman L.K."/>
            <person name="Wang W."/>
            <person name="Mandakova T."/>
            <person name="Vello E."/>
            <person name="Smith L.M."/>
            <person name="Henz S.R."/>
            <person name="Steffen J."/>
            <person name="Takuno S."/>
            <person name="Brandvain Y."/>
            <person name="Coop G."/>
            <person name="Andolfatto P."/>
            <person name="Hu T.T."/>
            <person name="Blanchette M."/>
            <person name="Clark R.M."/>
            <person name="Quesneville H."/>
            <person name="Nordborg M."/>
            <person name="Gaut B.S."/>
            <person name="Lysak M.A."/>
            <person name="Jenkins J."/>
            <person name="Grimwood J."/>
            <person name="Chapman J."/>
            <person name="Prochnik S."/>
            <person name="Shu S."/>
            <person name="Rokhsar D."/>
            <person name="Schmutz J."/>
            <person name="Weigel D."/>
            <person name="Wright S.I."/>
        </authorList>
    </citation>
    <scope>NUCLEOTIDE SEQUENCE [LARGE SCALE GENOMIC DNA]</scope>
    <source>
        <strain evidence="5">cv. Monte Gargano</strain>
    </source>
</reference>
<dbReference type="STRING" id="81985.R0HJK7"/>
<dbReference type="PANTHER" id="PTHR11926:SF1494">
    <property type="entry name" value="FLAVONOL 3-O-GLUCOSYLTRANSFERASE UGT76E12-RELATED"/>
    <property type="match status" value="1"/>
</dbReference>
<sequence>MEGKQVTRRLVLVPVPAQGHITPMMQLAKILYLKGFSITVVQTKFNRFIPTDDFIDVHFVTIHESLPESDFKNLGPIRFLLKLNKECQVSFKDCLGQLLLQQSNEISCIIYDEFMHFAEAAAKEFNLPNVIFSTQSATAFKCRSMFGKLYANNVLAPLKGPKEQQEELVPEFYPLRYKDFPVSRFASLESVMEVYRNSVDQRTASSVIINTATCLESSSLNFLQHQRLEVPYYHIGPLHMVASAPTSLLEENMSCIEWLNKQKVNSVIYISLGSLALMEINEVMNMASGLAASNQYFLWVIRPGSVPGSEWTESLSDEFSKMVSDRGYIVKWAPQKEVLAHPAIGGFWSHCGWNSTLESISEGVPVICRPFSGDQKANARYLECIWKIGIQVEGEMDKGSVERAVKRLMVDEEGQEMRKRAVSLKEKLRASVISGGSSHNSLEEFVHFIRSL</sequence>
<keyword evidence="2" id="KW-0328">Glycosyltransferase</keyword>
<dbReference type="SUPFAM" id="SSF53756">
    <property type="entry name" value="UDP-Glycosyltransferase/glycogen phosphorylase"/>
    <property type="match status" value="1"/>
</dbReference>
<gene>
    <name evidence="4" type="ORF">CARUB_v10017233mg</name>
</gene>
<evidence type="ECO:0000256" key="3">
    <source>
        <dbReference type="ARBA" id="ARBA00022679"/>
    </source>
</evidence>
<keyword evidence="3" id="KW-0808">Transferase</keyword>
<dbReference type="GO" id="GO:0080044">
    <property type="term" value="F:quercetin 7-O-glucosyltransferase activity"/>
    <property type="evidence" value="ECO:0007669"/>
    <property type="project" value="TreeGrafter"/>
</dbReference>
<evidence type="ECO:0000313" key="4">
    <source>
        <dbReference type="EMBL" id="EOA24018.1"/>
    </source>
</evidence>
<dbReference type="CDD" id="cd03784">
    <property type="entry name" value="GT1_Gtf-like"/>
    <property type="match status" value="1"/>
</dbReference>
<dbReference type="FunFam" id="3.40.50.2000:FF:000151">
    <property type="entry name" value="UDP-glycosyltransferase 76E9"/>
    <property type="match status" value="1"/>
</dbReference>
<evidence type="ECO:0000256" key="2">
    <source>
        <dbReference type="ARBA" id="ARBA00022676"/>
    </source>
</evidence>
<dbReference type="AlphaFoldDB" id="R0HJK7"/>
<dbReference type="Gene3D" id="3.40.50.2000">
    <property type="entry name" value="Glycogen Phosphorylase B"/>
    <property type="match status" value="2"/>
</dbReference>
<evidence type="ECO:0000313" key="5">
    <source>
        <dbReference type="Proteomes" id="UP000029121"/>
    </source>
</evidence>
<dbReference type="FunFam" id="3.40.50.2000:FF:000040">
    <property type="entry name" value="UDP-glycosyltransferase 76C1"/>
    <property type="match status" value="1"/>
</dbReference>
<dbReference type="EMBL" id="KB870809">
    <property type="protein sequence ID" value="EOA24018.1"/>
    <property type="molecule type" value="Genomic_DNA"/>
</dbReference>
<dbReference type="Pfam" id="PF00201">
    <property type="entry name" value="UDPGT"/>
    <property type="match status" value="1"/>
</dbReference>
<organism evidence="4 5">
    <name type="scientific">Capsella rubella</name>
    <dbReference type="NCBI Taxonomy" id="81985"/>
    <lineage>
        <taxon>Eukaryota</taxon>
        <taxon>Viridiplantae</taxon>
        <taxon>Streptophyta</taxon>
        <taxon>Embryophyta</taxon>
        <taxon>Tracheophyta</taxon>
        <taxon>Spermatophyta</taxon>
        <taxon>Magnoliopsida</taxon>
        <taxon>eudicotyledons</taxon>
        <taxon>Gunneridae</taxon>
        <taxon>Pentapetalae</taxon>
        <taxon>rosids</taxon>
        <taxon>malvids</taxon>
        <taxon>Brassicales</taxon>
        <taxon>Brassicaceae</taxon>
        <taxon>Camelineae</taxon>
        <taxon>Capsella</taxon>
    </lineage>
</organism>
<dbReference type="GO" id="GO:0080043">
    <property type="term" value="F:quercetin 3-O-glucosyltransferase activity"/>
    <property type="evidence" value="ECO:0007669"/>
    <property type="project" value="UniProtKB-ARBA"/>
</dbReference>
<accession>R0HJK7</accession>
<dbReference type="Proteomes" id="UP000029121">
    <property type="component" value="Unassembled WGS sequence"/>
</dbReference>
<comment type="similarity">
    <text evidence="1">Belongs to the UDP-glycosyltransferase family.</text>
</comment>
<dbReference type="InterPro" id="IPR002213">
    <property type="entry name" value="UDP_glucos_trans"/>
</dbReference>
<dbReference type="eggNOG" id="KOG1192">
    <property type="taxonomic scope" value="Eukaryota"/>
</dbReference>
<dbReference type="OrthoDB" id="5835829at2759"/>
<proteinExistence type="inferred from homology"/>
<keyword evidence="5" id="KW-1185">Reference proteome</keyword>
<protein>
    <recommendedName>
        <fullName evidence="6">Glycosyltransferase</fullName>
    </recommendedName>
</protein>
<evidence type="ECO:0008006" key="6">
    <source>
        <dbReference type="Google" id="ProtNLM"/>
    </source>
</evidence>
<dbReference type="PANTHER" id="PTHR11926">
    <property type="entry name" value="GLUCOSYL/GLUCURONOSYL TRANSFERASES"/>
    <property type="match status" value="1"/>
</dbReference>
<evidence type="ECO:0000256" key="1">
    <source>
        <dbReference type="ARBA" id="ARBA00009995"/>
    </source>
</evidence>
<name>R0HJK7_9BRAS</name>
<dbReference type="KEGG" id="crb:17885491"/>